<reference evidence="2" key="3">
    <citation type="submission" date="2022-06" db="UniProtKB">
        <authorList>
            <consortium name="EnsemblPlants"/>
        </authorList>
    </citation>
    <scope>IDENTIFICATION</scope>
</reference>
<dbReference type="EnsemblPlants" id="TuG1812G0400000681.01.T01">
    <property type="protein sequence ID" value="TuG1812G0400000681.01.T01.cds272016"/>
    <property type="gene ID" value="TuG1812G0400000681.01"/>
</dbReference>
<proteinExistence type="predicted"/>
<dbReference type="Gramene" id="TuG1812G0700003227.01.T01">
    <property type="protein sequence ID" value="TuG1812G0700003227.01.T01.cds281430"/>
    <property type="gene ID" value="TuG1812G0700003227.01"/>
</dbReference>
<feature type="domain" description="Integrase zinc-binding" evidence="1">
    <location>
        <begin position="1"/>
        <end position="55"/>
    </location>
</feature>
<dbReference type="Proteomes" id="UP000015106">
    <property type="component" value="Chromosome 7"/>
</dbReference>
<dbReference type="Pfam" id="PF17921">
    <property type="entry name" value="Integrase_H2C2"/>
    <property type="match status" value="1"/>
</dbReference>
<evidence type="ECO:0000313" key="3">
    <source>
        <dbReference type="Proteomes" id="UP000015106"/>
    </source>
</evidence>
<dbReference type="EnsemblPlants" id="TuG1812G0700003227.01.T01">
    <property type="protein sequence ID" value="TuG1812G0700003227.01.T01.cds281430"/>
    <property type="gene ID" value="TuG1812G0700003227.01"/>
</dbReference>
<accession>A0A8R7V8Z7</accession>
<keyword evidence="3" id="KW-1185">Reference proteome</keyword>
<evidence type="ECO:0000313" key="2">
    <source>
        <dbReference type="EnsemblPlants" id="TuG1812G0700003227.01.T01.cds281430"/>
    </source>
</evidence>
<reference evidence="2" key="2">
    <citation type="submission" date="2018-03" db="EMBL/GenBank/DDBJ databases">
        <title>The Triticum urartu genome reveals the dynamic nature of wheat genome evolution.</title>
        <authorList>
            <person name="Ling H."/>
            <person name="Ma B."/>
            <person name="Shi X."/>
            <person name="Liu H."/>
            <person name="Dong L."/>
            <person name="Sun H."/>
            <person name="Cao Y."/>
            <person name="Gao Q."/>
            <person name="Zheng S."/>
            <person name="Li Y."/>
            <person name="Yu Y."/>
            <person name="Du H."/>
            <person name="Qi M."/>
            <person name="Li Y."/>
            <person name="Yu H."/>
            <person name="Cui Y."/>
            <person name="Wang N."/>
            <person name="Chen C."/>
            <person name="Wu H."/>
            <person name="Zhao Y."/>
            <person name="Zhang J."/>
            <person name="Li Y."/>
            <person name="Zhou W."/>
            <person name="Zhang B."/>
            <person name="Hu W."/>
            <person name="Eijk M."/>
            <person name="Tang J."/>
            <person name="Witsenboer H."/>
            <person name="Zhao S."/>
            <person name="Li Z."/>
            <person name="Zhang A."/>
            <person name="Wang D."/>
            <person name="Liang C."/>
        </authorList>
    </citation>
    <scope>NUCLEOTIDE SEQUENCE [LARGE SCALE GENOMIC DNA]</scope>
    <source>
        <strain evidence="2">cv. G1812</strain>
    </source>
</reference>
<evidence type="ECO:0000259" key="1">
    <source>
        <dbReference type="Pfam" id="PF17921"/>
    </source>
</evidence>
<protein>
    <recommendedName>
        <fullName evidence="1">Integrase zinc-binding domain-containing protein</fullName>
    </recommendedName>
</protein>
<organism evidence="2 3">
    <name type="scientific">Triticum urartu</name>
    <name type="common">Red wild einkorn</name>
    <name type="synonym">Crithodium urartu</name>
    <dbReference type="NCBI Taxonomy" id="4572"/>
    <lineage>
        <taxon>Eukaryota</taxon>
        <taxon>Viridiplantae</taxon>
        <taxon>Streptophyta</taxon>
        <taxon>Embryophyta</taxon>
        <taxon>Tracheophyta</taxon>
        <taxon>Spermatophyta</taxon>
        <taxon>Magnoliopsida</taxon>
        <taxon>Liliopsida</taxon>
        <taxon>Poales</taxon>
        <taxon>Poaceae</taxon>
        <taxon>BOP clade</taxon>
        <taxon>Pooideae</taxon>
        <taxon>Triticodae</taxon>
        <taxon>Triticeae</taxon>
        <taxon>Triticinae</taxon>
        <taxon>Triticum</taxon>
    </lineage>
</organism>
<dbReference type="AlphaFoldDB" id="A0A8R7V8Z7"/>
<reference evidence="3" key="1">
    <citation type="journal article" date="2013" name="Nature">
        <title>Draft genome of the wheat A-genome progenitor Triticum urartu.</title>
        <authorList>
            <person name="Ling H.Q."/>
            <person name="Zhao S."/>
            <person name="Liu D."/>
            <person name="Wang J."/>
            <person name="Sun H."/>
            <person name="Zhang C."/>
            <person name="Fan H."/>
            <person name="Li D."/>
            <person name="Dong L."/>
            <person name="Tao Y."/>
            <person name="Gao C."/>
            <person name="Wu H."/>
            <person name="Li Y."/>
            <person name="Cui Y."/>
            <person name="Guo X."/>
            <person name="Zheng S."/>
            <person name="Wang B."/>
            <person name="Yu K."/>
            <person name="Liang Q."/>
            <person name="Yang W."/>
            <person name="Lou X."/>
            <person name="Chen J."/>
            <person name="Feng M."/>
            <person name="Jian J."/>
            <person name="Zhang X."/>
            <person name="Luo G."/>
            <person name="Jiang Y."/>
            <person name="Liu J."/>
            <person name="Wang Z."/>
            <person name="Sha Y."/>
            <person name="Zhang B."/>
            <person name="Wu H."/>
            <person name="Tang D."/>
            <person name="Shen Q."/>
            <person name="Xue P."/>
            <person name="Zou S."/>
            <person name="Wang X."/>
            <person name="Liu X."/>
            <person name="Wang F."/>
            <person name="Yang Y."/>
            <person name="An X."/>
            <person name="Dong Z."/>
            <person name="Zhang K."/>
            <person name="Zhang X."/>
            <person name="Luo M.C."/>
            <person name="Dvorak J."/>
            <person name="Tong Y."/>
            <person name="Wang J."/>
            <person name="Yang H."/>
            <person name="Li Z."/>
            <person name="Wang D."/>
            <person name="Zhang A."/>
            <person name="Wang J."/>
        </authorList>
    </citation>
    <scope>NUCLEOTIDE SEQUENCE</scope>
    <source>
        <strain evidence="3">cv. G1812</strain>
    </source>
</reference>
<dbReference type="Gene3D" id="1.10.340.70">
    <property type="match status" value="1"/>
</dbReference>
<sequence>MKKNILQALHASGIGAHSGITATYHRIKALFAWTGIFQSVESFVNKCQICQQAKVEH</sequence>
<dbReference type="Gramene" id="TuG1812G0400000681.01.T01">
    <property type="protein sequence ID" value="TuG1812G0400000681.01.T01.cds272016"/>
    <property type="gene ID" value="TuG1812G0400000681.01"/>
</dbReference>
<name>A0A8R7V8Z7_TRIUA</name>
<dbReference type="Proteomes" id="UP000015106">
    <property type="component" value="Chromosome 4"/>
</dbReference>
<dbReference type="InterPro" id="IPR041588">
    <property type="entry name" value="Integrase_H2C2"/>
</dbReference>